<dbReference type="Proteomes" id="UP000199350">
    <property type="component" value="Chromosome I"/>
</dbReference>
<accession>A0A1G9L5V8</accession>
<proteinExistence type="predicted"/>
<keyword evidence="4" id="KW-1185">Reference proteome</keyword>
<feature type="domain" description="DUF418" evidence="2">
    <location>
        <begin position="230"/>
        <end position="390"/>
    </location>
</feature>
<evidence type="ECO:0000259" key="2">
    <source>
        <dbReference type="Pfam" id="PF04235"/>
    </source>
</evidence>
<dbReference type="AlphaFoldDB" id="A0A1G9L5V8"/>
<feature type="transmembrane region" description="Helical" evidence="1">
    <location>
        <begin position="242"/>
        <end position="261"/>
    </location>
</feature>
<dbReference type="PANTHER" id="PTHR30590">
    <property type="entry name" value="INNER MEMBRANE PROTEIN"/>
    <property type="match status" value="1"/>
</dbReference>
<feature type="transmembrane region" description="Helical" evidence="1">
    <location>
        <begin position="153"/>
        <end position="176"/>
    </location>
</feature>
<name>A0A1G9L5V8_9CORY</name>
<dbReference type="RefSeq" id="WP_092147149.1">
    <property type="nucleotide sequence ID" value="NZ_LT629700.1"/>
</dbReference>
<sequence>MTKSATSPRLILPDLARGLALLGIAAANSATAWLTNGYNLGSEPGHTVGGVRPDSGLDQFLAVLSTMFVHVRGLPMFSTLLGFGLGLVTASLYRKHYPQAAARKVLARRYVILALFGLAHMLLVFYVDIMFIYGLIGVILALLFPVQSKSLRIIAYIILVGSALLSTLGAVGMYFAPDIGVPASRVPTTEITSVGTYFAENARAGGMMIASTPFAVLQLLGLAIIGYVWAREGYLVNVDKHRRVLTTWVLVAVAIILLIGLPWGLSAIGVIDPRLETPLMLANTGIGLFTGPGILAFFALLTKDMTTNPRWAYPFVALGKRSMSGYLAQSFLFILLAMPFGFGLGLEASVSGKLGVGLLVWLITLALATALEAAGRQGPFEWAHRHLSYGRTGALQPFENSSEKSLAR</sequence>
<keyword evidence="1" id="KW-0812">Transmembrane</keyword>
<evidence type="ECO:0000313" key="4">
    <source>
        <dbReference type="Proteomes" id="UP000199350"/>
    </source>
</evidence>
<feature type="transmembrane region" description="Helical" evidence="1">
    <location>
        <begin position="281"/>
        <end position="302"/>
    </location>
</feature>
<keyword evidence="1" id="KW-0472">Membrane</keyword>
<dbReference type="OrthoDB" id="2388539at2"/>
<dbReference type="Pfam" id="PF04235">
    <property type="entry name" value="DUF418"/>
    <property type="match status" value="1"/>
</dbReference>
<gene>
    <name evidence="3" type="ORF">SAMN04488535_0021</name>
</gene>
<evidence type="ECO:0000313" key="3">
    <source>
        <dbReference type="EMBL" id="SDL57369.1"/>
    </source>
</evidence>
<feature type="transmembrane region" description="Helical" evidence="1">
    <location>
        <begin position="74"/>
        <end position="93"/>
    </location>
</feature>
<feature type="transmembrane region" description="Helical" evidence="1">
    <location>
        <begin position="129"/>
        <end position="146"/>
    </location>
</feature>
<feature type="transmembrane region" description="Helical" evidence="1">
    <location>
        <begin position="323"/>
        <end position="342"/>
    </location>
</feature>
<organism evidence="3 4">
    <name type="scientific">Corynebacterium mycetoides</name>
    <dbReference type="NCBI Taxonomy" id="38302"/>
    <lineage>
        <taxon>Bacteria</taxon>
        <taxon>Bacillati</taxon>
        <taxon>Actinomycetota</taxon>
        <taxon>Actinomycetes</taxon>
        <taxon>Mycobacteriales</taxon>
        <taxon>Corynebacteriaceae</taxon>
        <taxon>Corynebacterium</taxon>
    </lineage>
</organism>
<protein>
    <submittedName>
        <fullName evidence="3">Uncharacterized membrane protein YeiB</fullName>
    </submittedName>
</protein>
<reference evidence="4" key="1">
    <citation type="submission" date="2016-10" db="EMBL/GenBank/DDBJ databases">
        <authorList>
            <person name="Varghese N."/>
            <person name="Submissions S."/>
        </authorList>
    </citation>
    <scope>NUCLEOTIDE SEQUENCE [LARGE SCALE GENOMIC DNA]</scope>
    <source>
        <strain evidence="4">DSM 20632</strain>
    </source>
</reference>
<feature type="transmembrane region" description="Helical" evidence="1">
    <location>
        <begin position="207"/>
        <end position="230"/>
    </location>
</feature>
<keyword evidence="1" id="KW-1133">Transmembrane helix</keyword>
<dbReference type="InterPro" id="IPR007349">
    <property type="entry name" value="DUF418"/>
</dbReference>
<feature type="transmembrane region" description="Helical" evidence="1">
    <location>
        <begin position="105"/>
        <end position="123"/>
    </location>
</feature>
<dbReference type="EMBL" id="LT629700">
    <property type="protein sequence ID" value="SDL57369.1"/>
    <property type="molecule type" value="Genomic_DNA"/>
</dbReference>
<dbReference type="PANTHER" id="PTHR30590:SF2">
    <property type="entry name" value="INNER MEMBRANE PROTEIN"/>
    <property type="match status" value="1"/>
</dbReference>
<feature type="transmembrane region" description="Helical" evidence="1">
    <location>
        <begin position="354"/>
        <end position="375"/>
    </location>
</feature>
<evidence type="ECO:0000256" key="1">
    <source>
        <dbReference type="SAM" id="Phobius"/>
    </source>
</evidence>
<dbReference type="STRING" id="38302.SAMN04488535_0021"/>
<dbReference type="InterPro" id="IPR052529">
    <property type="entry name" value="Bact_Transport_Assoc"/>
</dbReference>